<feature type="domain" description="HTH arsR-type" evidence="4">
    <location>
        <begin position="9"/>
        <end position="87"/>
    </location>
</feature>
<dbReference type="InterPro" id="IPR036390">
    <property type="entry name" value="WH_DNA-bd_sf"/>
</dbReference>
<reference evidence="5" key="1">
    <citation type="submission" date="2022-01" db="EMBL/GenBank/DDBJ databases">
        <title>Draft genome of Methanogenium marinum DSM 15558.</title>
        <authorList>
            <person name="Chen S.-C."/>
            <person name="You Y.-T."/>
        </authorList>
    </citation>
    <scope>NUCLEOTIDE SEQUENCE</scope>
    <source>
        <strain evidence="5">DSM 15558</strain>
    </source>
</reference>
<proteinExistence type="predicted"/>
<keyword evidence="2" id="KW-0238">DNA-binding</keyword>
<evidence type="ECO:0000256" key="3">
    <source>
        <dbReference type="ARBA" id="ARBA00023163"/>
    </source>
</evidence>
<dbReference type="GO" id="GO:0003700">
    <property type="term" value="F:DNA-binding transcription factor activity"/>
    <property type="evidence" value="ECO:0007669"/>
    <property type="project" value="InterPro"/>
</dbReference>
<comment type="caution">
    <text evidence="5">The sequence shown here is derived from an EMBL/GenBank/DDBJ whole genome shotgun (WGS) entry which is preliminary data.</text>
</comment>
<evidence type="ECO:0000256" key="1">
    <source>
        <dbReference type="ARBA" id="ARBA00023015"/>
    </source>
</evidence>
<dbReference type="RefSeq" id="WP_274924202.1">
    <property type="nucleotide sequence ID" value="NZ_JAKELO010000002.1"/>
</dbReference>
<dbReference type="Pfam" id="PF01022">
    <property type="entry name" value="HTH_5"/>
    <property type="match status" value="1"/>
</dbReference>
<dbReference type="PANTHER" id="PTHR33154:SF33">
    <property type="entry name" value="TRANSCRIPTIONAL REPRESSOR SDPR"/>
    <property type="match status" value="1"/>
</dbReference>
<name>A0A9Q4KSV1_9EURY</name>
<organism evidence="5 6">
    <name type="scientific">Methanogenium marinum</name>
    <dbReference type="NCBI Taxonomy" id="348610"/>
    <lineage>
        <taxon>Archaea</taxon>
        <taxon>Methanobacteriati</taxon>
        <taxon>Methanobacteriota</taxon>
        <taxon>Stenosarchaea group</taxon>
        <taxon>Methanomicrobia</taxon>
        <taxon>Methanomicrobiales</taxon>
        <taxon>Methanomicrobiaceae</taxon>
        <taxon>Methanogenium</taxon>
    </lineage>
</organism>
<dbReference type="InterPro" id="IPR011991">
    <property type="entry name" value="ArsR-like_HTH"/>
</dbReference>
<dbReference type="EMBL" id="JAKELO010000002">
    <property type="protein sequence ID" value="MDE4907553.1"/>
    <property type="molecule type" value="Genomic_DNA"/>
</dbReference>
<dbReference type="Proteomes" id="UP001143747">
    <property type="component" value="Unassembled WGS sequence"/>
</dbReference>
<dbReference type="PANTHER" id="PTHR33154">
    <property type="entry name" value="TRANSCRIPTIONAL REGULATOR, ARSR FAMILY"/>
    <property type="match status" value="1"/>
</dbReference>
<dbReference type="InterPro" id="IPR001845">
    <property type="entry name" value="HTH_ArsR_DNA-bd_dom"/>
</dbReference>
<dbReference type="AlphaFoldDB" id="A0A9Q4KSV1"/>
<dbReference type="SUPFAM" id="SSF46785">
    <property type="entry name" value="Winged helix' DNA-binding domain"/>
    <property type="match status" value="2"/>
</dbReference>
<keyword evidence="6" id="KW-1185">Reference proteome</keyword>
<evidence type="ECO:0000313" key="5">
    <source>
        <dbReference type="EMBL" id="MDE4907553.1"/>
    </source>
</evidence>
<sequence>MIGDDGGSDLLDILGNRNRRRIIVLLREKPCYVTEIAERLTLNPKAVIDHLQYMERAEFLSSRTDTRRRKYYCLVRDISIDIKMAELPDMIQKSFSSSQDMFLQSVLNLRSLLDARNRYLETLEYLESDLGAAMDDLVSTSKEILAGETEINLITALCNGDLSVPEIHRITDVPVSSIEGAIARLEGIGIVTRHGQKYSVREINGK</sequence>
<keyword evidence="3" id="KW-0804">Transcription</keyword>
<accession>A0A9Q4KSV1</accession>
<evidence type="ECO:0000313" key="6">
    <source>
        <dbReference type="Proteomes" id="UP001143747"/>
    </source>
</evidence>
<dbReference type="InterPro" id="IPR036388">
    <property type="entry name" value="WH-like_DNA-bd_sf"/>
</dbReference>
<dbReference type="SMART" id="SM00418">
    <property type="entry name" value="HTH_ARSR"/>
    <property type="match status" value="1"/>
</dbReference>
<gene>
    <name evidence="5" type="ORF">L0665_02860</name>
</gene>
<dbReference type="Gene3D" id="1.10.10.10">
    <property type="entry name" value="Winged helix-like DNA-binding domain superfamily/Winged helix DNA-binding domain"/>
    <property type="match status" value="1"/>
</dbReference>
<keyword evidence="1" id="KW-0805">Transcription regulation</keyword>
<protein>
    <submittedName>
        <fullName evidence="5">ArsR family transcriptional regulator</fullName>
    </submittedName>
</protein>
<dbReference type="CDD" id="cd00090">
    <property type="entry name" value="HTH_ARSR"/>
    <property type="match status" value="1"/>
</dbReference>
<dbReference type="GO" id="GO:0003677">
    <property type="term" value="F:DNA binding"/>
    <property type="evidence" value="ECO:0007669"/>
    <property type="project" value="UniProtKB-KW"/>
</dbReference>
<evidence type="ECO:0000256" key="2">
    <source>
        <dbReference type="ARBA" id="ARBA00023125"/>
    </source>
</evidence>
<dbReference type="InterPro" id="IPR051081">
    <property type="entry name" value="HTH_MetalResp_TranReg"/>
</dbReference>
<evidence type="ECO:0000259" key="4">
    <source>
        <dbReference type="SMART" id="SM00418"/>
    </source>
</evidence>